<sequence length="127" mass="13462">MRRVLALLLPCLLFSCSGPAAASASAVRLGAVPAGTGHAMVLSPDDPRTPMYLLVAGSTAVLLLVVLLLARRRRFRPPRAAAVPLVAPPVPQPLPPGQPPPRPHRSGRMRPEPRGRAAVPADRRERA</sequence>
<evidence type="ECO:0008006" key="6">
    <source>
        <dbReference type="Google" id="ProtNLM"/>
    </source>
</evidence>
<evidence type="ECO:0000256" key="3">
    <source>
        <dbReference type="SAM" id="SignalP"/>
    </source>
</evidence>
<gene>
    <name evidence="4" type="ORF">Acy02nite_14380</name>
</gene>
<keyword evidence="2" id="KW-1133">Transmembrane helix</keyword>
<feature type="compositionally biased region" description="Pro residues" evidence="1">
    <location>
        <begin position="86"/>
        <end position="101"/>
    </location>
</feature>
<feature type="transmembrane region" description="Helical" evidence="2">
    <location>
        <begin position="50"/>
        <end position="70"/>
    </location>
</feature>
<accession>A0A919IFS1</accession>
<keyword evidence="2" id="KW-0812">Transmembrane</keyword>
<comment type="caution">
    <text evidence="4">The sequence shown here is derived from an EMBL/GenBank/DDBJ whole genome shotgun (WGS) entry which is preliminary data.</text>
</comment>
<dbReference type="EMBL" id="BOMH01000010">
    <property type="protein sequence ID" value="GID63557.1"/>
    <property type="molecule type" value="Genomic_DNA"/>
</dbReference>
<feature type="chain" id="PRO_5038036900" description="LPXTG cell wall anchor domain-containing protein" evidence="3">
    <location>
        <begin position="23"/>
        <end position="127"/>
    </location>
</feature>
<dbReference type="PROSITE" id="PS51257">
    <property type="entry name" value="PROKAR_LIPOPROTEIN"/>
    <property type="match status" value="1"/>
</dbReference>
<evidence type="ECO:0000256" key="1">
    <source>
        <dbReference type="SAM" id="MobiDB-lite"/>
    </source>
</evidence>
<name>A0A919IFS1_9ACTN</name>
<reference evidence="4" key="1">
    <citation type="submission" date="2021-01" db="EMBL/GenBank/DDBJ databases">
        <title>Whole genome shotgun sequence of Actinoplanes cyaneus NBRC 14990.</title>
        <authorList>
            <person name="Komaki H."/>
            <person name="Tamura T."/>
        </authorList>
    </citation>
    <scope>NUCLEOTIDE SEQUENCE</scope>
    <source>
        <strain evidence="4">NBRC 14990</strain>
    </source>
</reference>
<keyword evidence="5" id="KW-1185">Reference proteome</keyword>
<keyword evidence="3" id="KW-0732">Signal</keyword>
<feature type="signal peptide" evidence="3">
    <location>
        <begin position="1"/>
        <end position="22"/>
    </location>
</feature>
<feature type="region of interest" description="Disordered" evidence="1">
    <location>
        <begin position="80"/>
        <end position="127"/>
    </location>
</feature>
<keyword evidence="2" id="KW-0472">Membrane</keyword>
<evidence type="ECO:0000313" key="4">
    <source>
        <dbReference type="EMBL" id="GID63557.1"/>
    </source>
</evidence>
<dbReference type="Proteomes" id="UP000619479">
    <property type="component" value="Unassembled WGS sequence"/>
</dbReference>
<protein>
    <recommendedName>
        <fullName evidence="6">LPXTG cell wall anchor domain-containing protein</fullName>
    </recommendedName>
</protein>
<organism evidence="4 5">
    <name type="scientific">Actinoplanes cyaneus</name>
    <dbReference type="NCBI Taxonomy" id="52696"/>
    <lineage>
        <taxon>Bacteria</taxon>
        <taxon>Bacillati</taxon>
        <taxon>Actinomycetota</taxon>
        <taxon>Actinomycetes</taxon>
        <taxon>Micromonosporales</taxon>
        <taxon>Micromonosporaceae</taxon>
        <taxon>Actinoplanes</taxon>
    </lineage>
</organism>
<evidence type="ECO:0000256" key="2">
    <source>
        <dbReference type="SAM" id="Phobius"/>
    </source>
</evidence>
<dbReference type="RefSeq" id="WP_203739001.1">
    <property type="nucleotide sequence ID" value="NZ_BAAAUC010000041.1"/>
</dbReference>
<proteinExistence type="predicted"/>
<evidence type="ECO:0000313" key="5">
    <source>
        <dbReference type="Proteomes" id="UP000619479"/>
    </source>
</evidence>
<feature type="compositionally biased region" description="Basic and acidic residues" evidence="1">
    <location>
        <begin position="109"/>
        <end position="127"/>
    </location>
</feature>
<dbReference type="AlphaFoldDB" id="A0A919IFS1"/>